<evidence type="ECO:0000313" key="4">
    <source>
        <dbReference type="Proteomes" id="UP001058458"/>
    </source>
</evidence>
<dbReference type="SUPFAM" id="SSF54106">
    <property type="entry name" value="LysM domain"/>
    <property type="match status" value="1"/>
</dbReference>
<dbReference type="Proteomes" id="UP001058458">
    <property type="component" value="Plasmid unnamed2"/>
</dbReference>
<protein>
    <submittedName>
        <fullName evidence="3">LysM peptidoglycan-binding domain-containing protein</fullName>
    </submittedName>
</protein>
<evidence type="ECO:0000256" key="1">
    <source>
        <dbReference type="SAM" id="Phobius"/>
    </source>
</evidence>
<proteinExistence type="predicted"/>
<dbReference type="PROSITE" id="PS51782">
    <property type="entry name" value="LYSM"/>
    <property type="match status" value="1"/>
</dbReference>
<keyword evidence="3" id="KW-0614">Plasmid</keyword>
<keyword evidence="1" id="KW-0812">Transmembrane</keyword>
<feature type="domain" description="LysM" evidence="2">
    <location>
        <begin position="36"/>
        <end position="87"/>
    </location>
</feature>
<dbReference type="AlphaFoldDB" id="A0AB38R5X1"/>
<feature type="transmembrane region" description="Helical" evidence="1">
    <location>
        <begin position="12"/>
        <end position="30"/>
    </location>
</feature>
<sequence length="94" mass="11390">MKKTTKKVLRKFILKTTFGVTFWIAIFWTLQEPDYTEIEVKYGDNLWKLAQKYENYHHLSNEEFVRWVERRNNIVNGRIYPGEKLIIPVKKGEI</sequence>
<geneLocation type="plasmid" evidence="3 4">
    <name>unnamed2</name>
</geneLocation>
<dbReference type="InterPro" id="IPR018392">
    <property type="entry name" value="LysM"/>
</dbReference>
<keyword evidence="1" id="KW-0472">Membrane</keyword>
<dbReference type="InterPro" id="IPR036779">
    <property type="entry name" value="LysM_dom_sf"/>
</dbReference>
<keyword evidence="1" id="KW-1133">Transmembrane helix</keyword>
<accession>A0AB38R5X1</accession>
<dbReference type="EMBL" id="CP063416">
    <property type="protein sequence ID" value="UOE78392.1"/>
    <property type="molecule type" value="Genomic_DNA"/>
</dbReference>
<evidence type="ECO:0000313" key="3">
    <source>
        <dbReference type="EMBL" id="UOE78392.1"/>
    </source>
</evidence>
<reference evidence="3" key="1">
    <citation type="submission" date="2020-10" db="EMBL/GenBank/DDBJ databases">
        <authorList>
            <person name="Delgado J.A."/>
            <person name="Gonzalez J.M."/>
        </authorList>
    </citation>
    <scope>NUCLEOTIDE SEQUENCE</scope>
    <source>
        <strain evidence="3">23.6</strain>
        <plasmid evidence="3">unnamed2</plasmid>
    </source>
</reference>
<dbReference type="Gene3D" id="3.10.350.10">
    <property type="entry name" value="LysM domain"/>
    <property type="match status" value="1"/>
</dbReference>
<name>A0AB38R5X1_PARTM</name>
<evidence type="ECO:0000259" key="2">
    <source>
        <dbReference type="PROSITE" id="PS51782"/>
    </source>
</evidence>
<dbReference type="CDD" id="cd00118">
    <property type="entry name" value="LysM"/>
    <property type="match status" value="1"/>
</dbReference>
<organism evidence="3 4">
    <name type="scientific">Parageobacillus thermoglucosidasius</name>
    <name type="common">Geobacillus thermoglucosidasius</name>
    <dbReference type="NCBI Taxonomy" id="1426"/>
    <lineage>
        <taxon>Bacteria</taxon>
        <taxon>Bacillati</taxon>
        <taxon>Bacillota</taxon>
        <taxon>Bacilli</taxon>
        <taxon>Bacillales</taxon>
        <taxon>Anoxybacillaceae</taxon>
        <taxon>Parageobacillus</taxon>
    </lineage>
</organism>
<gene>
    <name evidence="3" type="ORF">IMI45_20360</name>
</gene>
<dbReference type="Pfam" id="PF01476">
    <property type="entry name" value="LysM"/>
    <property type="match status" value="1"/>
</dbReference>
<dbReference type="RefSeq" id="WP_256835511.1">
    <property type="nucleotide sequence ID" value="NZ_CP063416.1"/>
</dbReference>
<dbReference type="SMART" id="SM00257">
    <property type="entry name" value="LysM"/>
    <property type="match status" value="1"/>
</dbReference>